<sequence>MKDSHILIVDDHALFRTGMQMILTQVGEARGISEASSIRDAFDFCESSVDLILLDIHLPGLNGIDGIKPLREKFSGVPIIILSASSEHSAINDARHLGAAGFLNKAALAEEMVSSISHVLNGGTCFPEDTDASHYVSPAGIGKSLTPRQVEVLIYLCEGKPNKLIARELEMSENTVRVHVSAILAALGASNRSEAILIAQREGLTT</sequence>
<dbReference type="PROSITE" id="PS50043">
    <property type="entry name" value="HTH_LUXR_2"/>
    <property type="match status" value="1"/>
</dbReference>
<name>A0A395JGG5_9GAMM</name>
<dbReference type="SUPFAM" id="SSF52172">
    <property type="entry name" value="CheY-like"/>
    <property type="match status" value="1"/>
</dbReference>
<dbReference type="InterPro" id="IPR016032">
    <property type="entry name" value="Sig_transdc_resp-reg_C-effctor"/>
</dbReference>
<gene>
    <name evidence="6" type="ORF">DFR28_1046</name>
</gene>
<evidence type="ECO:0000256" key="1">
    <source>
        <dbReference type="ARBA" id="ARBA00022553"/>
    </source>
</evidence>
<dbReference type="Gene3D" id="3.40.50.2300">
    <property type="match status" value="1"/>
</dbReference>
<dbReference type="CDD" id="cd06170">
    <property type="entry name" value="LuxR_C_like"/>
    <property type="match status" value="1"/>
</dbReference>
<evidence type="ECO:0000259" key="5">
    <source>
        <dbReference type="PROSITE" id="PS50110"/>
    </source>
</evidence>
<dbReference type="InterPro" id="IPR011006">
    <property type="entry name" value="CheY-like_superfamily"/>
</dbReference>
<evidence type="ECO:0000256" key="3">
    <source>
        <dbReference type="PROSITE-ProRule" id="PRU00169"/>
    </source>
</evidence>
<dbReference type="InParanoid" id="A0A395JGG5"/>
<dbReference type="RefSeq" id="WP_113954952.1">
    <property type="nucleotide sequence ID" value="NZ_QNRT01000004.1"/>
</dbReference>
<reference evidence="6 7" key="1">
    <citation type="submission" date="2018-06" db="EMBL/GenBank/DDBJ databases">
        <title>Genomic Encyclopedia of Type Strains, Phase IV (KMG-IV): sequencing the most valuable type-strain genomes for metagenomic binning, comparative biology and taxonomic classification.</title>
        <authorList>
            <person name="Goeker M."/>
        </authorList>
    </citation>
    <scope>NUCLEOTIDE SEQUENCE [LARGE SCALE GENOMIC DNA]</scope>
    <source>
        <strain evidence="6 7">DSM 24032</strain>
    </source>
</reference>
<dbReference type="GO" id="GO:0000160">
    <property type="term" value="P:phosphorelay signal transduction system"/>
    <property type="evidence" value="ECO:0007669"/>
    <property type="project" value="InterPro"/>
</dbReference>
<dbReference type="PROSITE" id="PS50110">
    <property type="entry name" value="RESPONSE_REGULATORY"/>
    <property type="match status" value="1"/>
</dbReference>
<dbReference type="InterPro" id="IPR058245">
    <property type="entry name" value="NreC/VraR/RcsB-like_REC"/>
</dbReference>
<evidence type="ECO:0000256" key="2">
    <source>
        <dbReference type="ARBA" id="ARBA00023125"/>
    </source>
</evidence>
<dbReference type="SMART" id="SM00448">
    <property type="entry name" value="REC"/>
    <property type="match status" value="1"/>
</dbReference>
<keyword evidence="7" id="KW-1185">Reference proteome</keyword>
<dbReference type="Pfam" id="PF00072">
    <property type="entry name" value="Response_reg"/>
    <property type="match status" value="1"/>
</dbReference>
<feature type="domain" description="Response regulatory" evidence="5">
    <location>
        <begin position="5"/>
        <end position="120"/>
    </location>
</feature>
<dbReference type="Pfam" id="PF00196">
    <property type="entry name" value="GerE"/>
    <property type="match status" value="1"/>
</dbReference>
<proteinExistence type="predicted"/>
<dbReference type="Gene3D" id="1.10.10.10">
    <property type="entry name" value="Winged helix-like DNA-binding domain superfamily/Winged helix DNA-binding domain"/>
    <property type="match status" value="1"/>
</dbReference>
<dbReference type="GO" id="GO:0003677">
    <property type="term" value="F:DNA binding"/>
    <property type="evidence" value="ECO:0007669"/>
    <property type="project" value="UniProtKB-KW"/>
</dbReference>
<keyword evidence="1 3" id="KW-0597">Phosphoprotein</keyword>
<dbReference type="SUPFAM" id="SSF46894">
    <property type="entry name" value="C-terminal effector domain of the bipartite response regulators"/>
    <property type="match status" value="1"/>
</dbReference>
<feature type="domain" description="HTH luxR-type" evidence="4">
    <location>
        <begin position="138"/>
        <end position="203"/>
    </location>
</feature>
<dbReference type="InterPro" id="IPR000792">
    <property type="entry name" value="Tscrpt_reg_LuxR_C"/>
</dbReference>
<dbReference type="SMART" id="SM00421">
    <property type="entry name" value="HTH_LUXR"/>
    <property type="match status" value="1"/>
</dbReference>
<comment type="caution">
    <text evidence="6">The sequence shown here is derived from an EMBL/GenBank/DDBJ whole genome shotgun (WGS) entry which is preliminary data.</text>
</comment>
<dbReference type="PANTHER" id="PTHR45566">
    <property type="entry name" value="HTH-TYPE TRANSCRIPTIONAL REGULATOR YHJB-RELATED"/>
    <property type="match status" value="1"/>
</dbReference>
<keyword evidence="2" id="KW-0238">DNA-binding</keyword>
<organism evidence="6 7">
    <name type="scientific">Arenicella xantha</name>
    <dbReference type="NCBI Taxonomy" id="644221"/>
    <lineage>
        <taxon>Bacteria</taxon>
        <taxon>Pseudomonadati</taxon>
        <taxon>Pseudomonadota</taxon>
        <taxon>Gammaproteobacteria</taxon>
        <taxon>Arenicellales</taxon>
        <taxon>Arenicellaceae</taxon>
        <taxon>Arenicella</taxon>
    </lineage>
</organism>
<dbReference type="InterPro" id="IPR051015">
    <property type="entry name" value="EvgA-like"/>
</dbReference>
<dbReference type="OrthoDB" id="9814495at2"/>
<evidence type="ECO:0000259" key="4">
    <source>
        <dbReference type="PROSITE" id="PS50043"/>
    </source>
</evidence>
<evidence type="ECO:0000313" key="6">
    <source>
        <dbReference type="EMBL" id="RBP49080.1"/>
    </source>
</evidence>
<dbReference type="InterPro" id="IPR036388">
    <property type="entry name" value="WH-like_DNA-bd_sf"/>
</dbReference>
<dbReference type="PRINTS" id="PR00038">
    <property type="entry name" value="HTHLUXR"/>
</dbReference>
<feature type="modified residue" description="4-aspartylphosphate" evidence="3">
    <location>
        <position position="55"/>
    </location>
</feature>
<dbReference type="AlphaFoldDB" id="A0A395JGG5"/>
<dbReference type="CDD" id="cd17535">
    <property type="entry name" value="REC_NarL-like"/>
    <property type="match status" value="1"/>
</dbReference>
<dbReference type="EMBL" id="QNRT01000004">
    <property type="protein sequence ID" value="RBP49080.1"/>
    <property type="molecule type" value="Genomic_DNA"/>
</dbReference>
<protein>
    <submittedName>
        <fullName evidence="6">LuxR family two component transcriptional regulator</fullName>
    </submittedName>
</protein>
<accession>A0A395JGG5</accession>
<dbReference type="GO" id="GO:0006355">
    <property type="term" value="P:regulation of DNA-templated transcription"/>
    <property type="evidence" value="ECO:0007669"/>
    <property type="project" value="InterPro"/>
</dbReference>
<evidence type="ECO:0000313" key="7">
    <source>
        <dbReference type="Proteomes" id="UP000253083"/>
    </source>
</evidence>
<dbReference type="InterPro" id="IPR001789">
    <property type="entry name" value="Sig_transdc_resp-reg_receiver"/>
</dbReference>
<dbReference type="Proteomes" id="UP000253083">
    <property type="component" value="Unassembled WGS sequence"/>
</dbReference>
<dbReference type="PANTHER" id="PTHR45566:SF1">
    <property type="entry name" value="HTH-TYPE TRANSCRIPTIONAL REGULATOR YHJB-RELATED"/>
    <property type="match status" value="1"/>
</dbReference>